<evidence type="ECO:0000313" key="1">
    <source>
        <dbReference type="EMBL" id="QDT71308.1"/>
    </source>
</evidence>
<dbReference type="RefSeq" id="WP_145430483.1">
    <property type="nucleotide sequence ID" value="NZ_CP036339.1"/>
</dbReference>
<organism evidence="1 2">
    <name type="scientific">Lacipirellula limnantheis</name>
    <dbReference type="NCBI Taxonomy" id="2528024"/>
    <lineage>
        <taxon>Bacteria</taxon>
        <taxon>Pseudomonadati</taxon>
        <taxon>Planctomycetota</taxon>
        <taxon>Planctomycetia</taxon>
        <taxon>Pirellulales</taxon>
        <taxon>Lacipirellulaceae</taxon>
        <taxon>Lacipirellula</taxon>
    </lineage>
</organism>
<protein>
    <submittedName>
        <fullName evidence="1">Uncharacterized protein</fullName>
    </submittedName>
</protein>
<gene>
    <name evidence="1" type="ORF">I41_04650</name>
</gene>
<accession>A0A517TSG2</accession>
<name>A0A517TSG2_9BACT</name>
<dbReference type="KEGG" id="llh:I41_04650"/>
<dbReference type="AlphaFoldDB" id="A0A517TSG2"/>
<proteinExistence type="predicted"/>
<reference evidence="1 2" key="1">
    <citation type="submission" date="2019-02" db="EMBL/GenBank/DDBJ databases">
        <title>Deep-cultivation of Planctomycetes and their phenomic and genomic characterization uncovers novel biology.</title>
        <authorList>
            <person name="Wiegand S."/>
            <person name="Jogler M."/>
            <person name="Boedeker C."/>
            <person name="Pinto D."/>
            <person name="Vollmers J."/>
            <person name="Rivas-Marin E."/>
            <person name="Kohn T."/>
            <person name="Peeters S.H."/>
            <person name="Heuer A."/>
            <person name="Rast P."/>
            <person name="Oberbeckmann S."/>
            <person name="Bunk B."/>
            <person name="Jeske O."/>
            <person name="Meyerdierks A."/>
            <person name="Storesund J.E."/>
            <person name="Kallscheuer N."/>
            <person name="Luecker S."/>
            <person name="Lage O.M."/>
            <person name="Pohl T."/>
            <person name="Merkel B.J."/>
            <person name="Hornburger P."/>
            <person name="Mueller R.-W."/>
            <person name="Bruemmer F."/>
            <person name="Labrenz M."/>
            <person name="Spormann A.M."/>
            <person name="Op den Camp H."/>
            <person name="Overmann J."/>
            <person name="Amann R."/>
            <person name="Jetten M.S.M."/>
            <person name="Mascher T."/>
            <person name="Medema M.H."/>
            <person name="Devos D.P."/>
            <person name="Kaster A.-K."/>
            <person name="Ovreas L."/>
            <person name="Rohde M."/>
            <person name="Galperin M.Y."/>
            <person name="Jogler C."/>
        </authorList>
    </citation>
    <scope>NUCLEOTIDE SEQUENCE [LARGE SCALE GENOMIC DNA]</scope>
    <source>
        <strain evidence="1 2">I41</strain>
    </source>
</reference>
<sequence>MNEKIEIKKKKAAAAEMPIHTIREGAVAASIWRRMSPAGYEYFDFSLCRSWKSLSSGGTGNSRNFFSRNQVELTKVVEEACRWIAAHELEQESNREERNAA</sequence>
<dbReference type="Proteomes" id="UP000317909">
    <property type="component" value="Chromosome"/>
</dbReference>
<keyword evidence="2" id="KW-1185">Reference proteome</keyword>
<dbReference type="OrthoDB" id="289463at2"/>
<dbReference type="EMBL" id="CP036339">
    <property type="protein sequence ID" value="QDT71308.1"/>
    <property type="molecule type" value="Genomic_DNA"/>
</dbReference>
<evidence type="ECO:0000313" key="2">
    <source>
        <dbReference type="Proteomes" id="UP000317909"/>
    </source>
</evidence>